<dbReference type="AlphaFoldDB" id="A0A433Q3S6"/>
<proteinExistence type="predicted"/>
<feature type="region of interest" description="Disordered" evidence="1">
    <location>
        <begin position="1"/>
        <end position="23"/>
    </location>
</feature>
<evidence type="ECO:0000256" key="1">
    <source>
        <dbReference type="SAM" id="MobiDB-lite"/>
    </source>
</evidence>
<dbReference type="EMBL" id="RBNJ01016052">
    <property type="protein sequence ID" value="RUS24427.1"/>
    <property type="molecule type" value="Genomic_DNA"/>
</dbReference>
<evidence type="ECO:0000313" key="2">
    <source>
        <dbReference type="EMBL" id="RUS24427.1"/>
    </source>
</evidence>
<protein>
    <submittedName>
        <fullName evidence="2">Uncharacterized protein</fullName>
    </submittedName>
</protein>
<gene>
    <name evidence="2" type="ORF">BC938DRAFT_473594</name>
</gene>
<reference evidence="2 3" key="1">
    <citation type="journal article" date="2018" name="New Phytol.">
        <title>Phylogenomics of Endogonaceae and evolution of mycorrhizas within Mucoromycota.</title>
        <authorList>
            <person name="Chang Y."/>
            <person name="Desiro A."/>
            <person name="Na H."/>
            <person name="Sandor L."/>
            <person name="Lipzen A."/>
            <person name="Clum A."/>
            <person name="Barry K."/>
            <person name="Grigoriev I.V."/>
            <person name="Martin F.M."/>
            <person name="Stajich J.E."/>
            <person name="Smith M.E."/>
            <person name="Bonito G."/>
            <person name="Spatafora J.W."/>
        </authorList>
    </citation>
    <scope>NUCLEOTIDE SEQUENCE [LARGE SCALE GENOMIC DNA]</scope>
    <source>
        <strain evidence="2 3">AD002</strain>
    </source>
</reference>
<comment type="caution">
    <text evidence="2">The sequence shown here is derived from an EMBL/GenBank/DDBJ whole genome shotgun (WGS) entry which is preliminary data.</text>
</comment>
<accession>A0A433Q3S6</accession>
<evidence type="ECO:0000313" key="3">
    <source>
        <dbReference type="Proteomes" id="UP000274822"/>
    </source>
</evidence>
<organism evidence="2 3">
    <name type="scientific">Jimgerdemannia flammicorona</name>
    <dbReference type="NCBI Taxonomy" id="994334"/>
    <lineage>
        <taxon>Eukaryota</taxon>
        <taxon>Fungi</taxon>
        <taxon>Fungi incertae sedis</taxon>
        <taxon>Mucoromycota</taxon>
        <taxon>Mucoromycotina</taxon>
        <taxon>Endogonomycetes</taxon>
        <taxon>Endogonales</taxon>
        <taxon>Endogonaceae</taxon>
        <taxon>Jimgerdemannia</taxon>
    </lineage>
</organism>
<dbReference type="Proteomes" id="UP000274822">
    <property type="component" value="Unassembled WGS sequence"/>
</dbReference>
<feature type="compositionally biased region" description="Basic and acidic residues" evidence="1">
    <location>
        <begin position="61"/>
        <end position="81"/>
    </location>
</feature>
<keyword evidence="3" id="KW-1185">Reference proteome</keyword>
<feature type="region of interest" description="Disordered" evidence="1">
    <location>
        <begin position="53"/>
        <end position="109"/>
    </location>
</feature>
<name>A0A433Q3S6_9FUNG</name>
<sequence>MNAVWNRLTGKQNGSRPDRQLSRTWERARKSAPTINFYNPNIAGNSLVGNSGSINGGTVKNDQKNNGEKNGKHKAGDHPPEPRTTPPPSLAVPRETPSKRKLGDLPEPSQNVKIRLFECQSSESECEREGDDDCEDSRNPFHEIFHKGVENEKPHHRKIDFMRTTYFMPKKVSVINEINKLQSL</sequence>